<keyword evidence="3" id="KW-0067">ATP-binding</keyword>
<keyword evidence="11" id="KW-1185">Reference proteome</keyword>
<evidence type="ECO:0000313" key="11">
    <source>
        <dbReference type="Proteomes" id="UP001465976"/>
    </source>
</evidence>
<keyword evidence="7" id="KW-1133">Transmembrane helix</keyword>
<accession>A0ABR3ENU8</accession>
<evidence type="ECO:0000256" key="5">
    <source>
        <dbReference type="ARBA" id="ARBA00034808"/>
    </source>
</evidence>
<dbReference type="Gene3D" id="3.40.50.300">
    <property type="entry name" value="P-loop containing nucleotide triphosphate hydrolases"/>
    <property type="match status" value="2"/>
</dbReference>
<feature type="region of interest" description="Disordered" evidence="6">
    <location>
        <begin position="127"/>
        <end position="161"/>
    </location>
</feature>
<evidence type="ECO:0000256" key="2">
    <source>
        <dbReference type="ARBA" id="ARBA00022741"/>
    </source>
</evidence>
<feature type="domain" description="Helicase C-terminal" evidence="9">
    <location>
        <begin position="1313"/>
        <end position="1472"/>
    </location>
</feature>
<dbReference type="PROSITE" id="PS51192">
    <property type="entry name" value="HELICASE_ATP_BIND_1"/>
    <property type="match status" value="1"/>
</dbReference>
<feature type="region of interest" description="Disordered" evidence="6">
    <location>
        <begin position="84"/>
        <end position="103"/>
    </location>
</feature>
<comment type="catalytic activity">
    <reaction evidence="4">
        <text>Couples ATP hydrolysis with the unwinding of duplex DNA by translocating in the 3'-5' direction.</text>
        <dbReference type="EC" id="5.6.2.4"/>
    </reaction>
</comment>
<dbReference type="Pfam" id="PF00271">
    <property type="entry name" value="Helicase_C"/>
    <property type="match status" value="1"/>
</dbReference>
<dbReference type="Pfam" id="PF00270">
    <property type="entry name" value="DEAD"/>
    <property type="match status" value="1"/>
</dbReference>
<evidence type="ECO:0000256" key="1">
    <source>
        <dbReference type="ARBA" id="ARBA00005446"/>
    </source>
</evidence>
<feature type="transmembrane region" description="Helical" evidence="7">
    <location>
        <begin position="1248"/>
        <end position="1267"/>
    </location>
</feature>
<comment type="similarity">
    <text evidence="1">Belongs to the helicase family. RecQ subfamily.</text>
</comment>
<evidence type="ECO:0000259" key="9">
    <source>
        <dbReference type="PROSITE" id="PS51194"/>
    </source>
</evidence>
<evidence type="ECO:0000256" key="4">
    <source>
        <dbReference type="ARBA" id="ARBA00034617"/>
    </source>
</evidence>
<keyword evidence="2" id="KW-0547">Nucleotide-binding</keyword>
<proteinExistence type="inferred from homology"/>
<dbReference type="InterPro" id="IPR014001">
    <property type="entry name" value="Helicase_ATP-bd"/>
</dbReference>
<dbReference type="EC" id="5.6.2.4" evidence="5"/>
<dbReference type="InterPro" id="IPR022698">
    <property type="entry name" value="OrsD"/>
</dbReference>
<organism evidence="10 11">
    <name type="scientific">Marasmius crinis-equi</name>
    <dbReference type="NCBI Taxonomy" id="585013"/>
    <lineage>
        <taxon>Eukaryota</taxon>
        <taxon>Fungi</taxon>
        <taxon>Dikarya</taxon>
        <taxon>Basidiomycota</taxon>
        <taxon>Agaricomycotina</taxon>
        <taxon>Agaricomycetes</taxon>
        <taxon>Agaricomycetidae</taxon>
        <taxon>Agaricales</taxon>
        <taxon>Marasmiineae</taxon>
        <taxon>Marasmiaceae</taxon>
        <taxon>Marasmius</taxon>
    </lineage>
</organism>
<feature type="transmembrane region" description="Helical" evidence="7">
    <location>
        <begin position="1146"/>
        <end position="1169"/>
    </location>
</feature>
<name>A0ABR3ENU8_9AGAR</name>
<dbReference type="PROSITE" id="PS51194">
    <property type="entry name" value="HELICASE_CTER"/>
    <property type="match status" value="1"/>
</dbReference>
<gene>
    <name evidence="10" type="ORF">V5O48_017478</name>
</gene>
<evidence type="ECO:0000256" key="7">
    <source>
        <dbReference type="SAM" id="Phobius"/>
    </source>
</evidence>
<feature type="region of interest" description="Disordered" evidence="6">
    <location>
        <begin position="183"/>
        <end position="207"/>
    </location>
</feature>
<comment type="caution">
    <text evidence="10">The sequence shown here is derived from an EMBL/GenBank/DDBJ whole genome shotgun (WGS) entry which is preliminary data.</text>
</comment>
<evidence type="ECO:0000256" key="6">
    <source>
        <dbReference type="SAM" id="MobiDB-lite"/>
    </source>
</evidence>
<dbReference type="InterPro" id="IPR001650">
    <property type="entry name" value="Helicase_C-like"/>
</dbReference>
<dbReference type="Pfam" id="PF12013">
    <property type="entry name" value="OrsD"/>
    <property type="match status" value="1"/>
</dbReference>
<reference evidence="10 11" key="1">
    <citation type="submission" date="2024-02" db="EMBL/GenBank/DDBJ databases">
        <title>A draft genome for the cacao thread blight pathogen Marasmius crinis-equi.</title>
        <authorList>
            <person name="Cohen S.P."/>
            <person name="Baruah I.K."/>
            <person name="Amoako-Attah I."/>
            <person name="Bukari Y."/>
            <person name="Meinhardt L.W."/>
            <person name="Bailey B.A."/>
        </authorList>
    </citation>
    <scope>NUCLEOTIDE SEQUENCE [LARGE SCALE GENOMIC DNA]</scope>
    <source>
        <strain evidence="10 11">GH-76</strain>
    </source>
</reference>
<dbReference type="Proteomes" id="UP001465976">
    <property type="component" value="Unassembled WGS sequence"/>
</dbReference>
<feature type="domain" description="Helicase ATP-binding" evidence="8">
    <location>
        <begin position="1125"/>
        <end position="1284"/>
    </location>
</feature>
<evidence type="ECO:0000313" key="10">
    <source>
        <dbReference type="EMBL" id="KAL0564567.1"/>
    </source>
</evidence>
<feature type="compositionally biased region" description="Acidic residues" evidence="6">
    <location>
        <begin position="191"/>
        <end position="207"/>
    </location>
</feature>
<dbReference type="PANTHER" id="PTHR13710">
    <property type="entry name" value="DNA HELICASE RECQ FAMILY MEMBER"/>
    <property type="match status" value="1"/>
</dbReference>
<dbReference type="InterPro" id="IPR011545">
    <property type="entry name" value="DEAD/DEAH_box_helicase_dom"/>
</dbReference>
<protein>
    <recommendedName>
        <fullName evidence="5">DNA 3'-5' helicase</fullName>
        <ecNumber evidence="5">5.6.2.4</ecNumber>
    </recommendedName>
</protein>
<keyword evidence="7" id="KW-0472">Membrane</keyword>
<evidence type="ECO:0000256" key="3">
    <source>
        <dbReference type="ARBA" id="ARBA00022840"/>
    </source>
</evidence>
<dbReference type="SMART" id="SM00487">
    <property type="entry name" value="DEXDc"/>
    <property type="match status" value="1"/>
</dbReference>
<sequence length="1737" mass="197381">MVTVNRRMSDGKVPCPCESPEHARLNRFKVRAICQIDPHPDASDRTKHLDEPFEPYDSGTLNQLYSNFHSQPFTLNEGDCIFPSDDEDGHMDGPASGAADQHDGDVDMGADEPIAAQDATMVDCEAPVDTLPSTPATHPSPPHGCHSHPTRVPKPPTPDAADAQVANAISSLSQSIFNVQLSDSEHVEPGFSDDEQDESDGEDERCERDEEALLYLRRWNTYVDPEFHQTVCTECRTIVPYKHIHKHQKDNHFHGRAVLPKLRLILDALSILHADEPIPIPKTGISPIEGVDVIPGIACLEDGCLACYPQRPEMQAHYRIDHPNADSRPEDRVFPKVNIQATGKFRGGMYYFRVNQKRSFISQVYNDMEALVASMEIPKETFTVAQNAQQKPPVFAQTSWDLLLADVNIKNLRKLIAAPTKEEAYLDRIRELAGDYYEEIMCDLPRIHTLTRRHLLHDEIGKTDSRPFRRLQEAKSLRADVAFIVKFIFFIIRSIHAPVNKFEVPLHPDTRHLILHLENRAKDASATPLEIKLAIHKVLWSFLSQPSDEYANDETKCPITRFLIVVHLINDAGTFSQISLIPPNISKLQWSLRATAAREILRRMELERMNSQQAYVKYVEYHMSESSVGPFCSLRQSMALLTTLAKAEQQLPHLNFSPDYSALSVYDHPVVIPEFFQGIRDLITSTEAKVIRLFRNCPLVPEWFARMDRALNPDKSSRKDWFADRHEEREPFYSPFDEPRNGMKDDRNAFWQYLCNDPKFFTVVDGKTHPSHGAIRDWLADLDDVVKALFYLVFTTWGGGARGTEMQHLYYANHPTHDRHLVFINSAATFIFQYIKSQNITGHGKLVARTPAPAVSRLLLPVLWQAYYAARKLSFIIGRDPDDADRYLYEIFVISGRSMTSEKFSAALAEYNTITTGFPLTIQPFRQFMSALLIHYTKCTFTDPDDEDTRVAHESFGHSAAMGQSNYGVTHLTSLTGVAVDLLAKYQRVSYRWQAAVGVLHPALANSNEAINTTDHPAATESSIALEAILKSNHRILYDHITDTATSTQEQYQRFMRRELEIQTTTILRNLQPNTITPSMIKWQLAPPPNVPVHPRILSALAEVLGNNNTGKPTKFSSPQQAALLQSIGSPHHVLSVLETGGGKSAAFFIGPLLFPNSLFLVITPLVALTDDLHRRMGMTHMRGGRWGEDTFDAMTAEIILVGAHRGGDKEFMAWLKSSAIRSRLKRIFIDECHKVVMDRDFRSCFEAFYFLTTSGVPITFLSATMMPRSVPRLLSVMKIKEKSLVHEIRKSTARPNIKYDVKEIKSENWIEEIREYMQEMESKMADEDRGIIYTQTTAEARILSEELGCDFYISNVLEEPEQNKIEKKNIFNRWRRGTPPNKRWLAGTQAFGLGIDYHAVRIVIHFNPSKLPDFDQETGRLSRDGRIGYSMTFYSELPRRFDPKRSKDNDGIDHHGRNEMREFIETTECVRLVFSVFGAEAHSCVAINGELCYNCERTAKESFDYVLPSYPRHDLPLVPVSSTGARSPPPAEPMNVDPPQTRLVPLDVAMNAQGITDHQDDVQEQHQVLARILEEVEKVGCPDCWIFGEDHQTSNHTTRNRICFDGTLGTIRRMRLIPSFEWPYCVICWVPWRGVCGHKAYNKGDTVDPTECKHQLLDPISKKTTPIIPTLVALIFSTLDSEYQYVYNGGIANDLGVELWNAPVDFEKWLKSEDVKDVPNAIRYLLSWYKLFHTSQ</sequence>
<dbReference type="PANTHER" id="PTHR13710:SF154">
    <property type="entry name" value="RECQ HELICASE, PUTATIVE (AFU_ORTHOLOGUE AFUA_6G14720)-RELATED"/>
    <property type="match status" value="1"/>
</dbReference>
<dbReference type="EMBL" id="JBAHYK010002701">
    <property type="protein sequence ID" value="KAL0564567.1"/>
    <property type="molecule type" value="Genomic_DNA"/>
</dbReference>
<dbReference type="InterPro" id="IPR027417">
    <property type="entry name" value="P-loop_NTPase"/>
</dbReference>
<evidence type="ECO:0000259" key="8">
    <source>
        <dbReference type="PROSITE" id="PS51192"/>
    </source>
</evidence>
<keyword evidence="7" id="KW-0812">Transmembrane</keyword>
<dbReference type="SUPFAM" id="SSF52540">
    <property type="entry name" value="P-loop containing nucleoside triphosphate hydrolases"/>
    <property type="match status" value="1"/>
</dbReference>